<keyword evidence="2" id="KW-0812">Transmembrane</keyword>
<name>A0AAE0IRP6_9PEZI</name>
<keyword evidence="2" id="KW-1133">Transmembrane helix</keyword>
<reference evidence="3" key="1">
    <citation type="journal article" date="2023" name="Mol. Phylogenet. Evol.">
        <title>Genome-scale phylogeny and comparative genomics of the fungal order Sordariales.</title>
        <authorList>
            <person name="Hensen N."/>
            <person name="Bonometti L."/>
            <person name="Westerberg I."/>
            <person name="Brannstrom I.O."/>
            <person name="Guillou S."/>
            <person name="Cros-Aarteil S."/>
            <person name="Calhoun S."/>
            <person name="Haridas S."/>
            <person name="Kuo A."/>
            <person name="Mondo S."/>
            <person name="Pangilinan J."/>
            <person name="Riley R."/>
            <person name="LaButti K."/>
            <person name="Andreopoulos B."/>
            <person name="Lipzen A."/>
            <person name="Chen C."/>
            <person name="Yan M."/>
            <person name="Daum C."/>
            <person name="Ng V."/>
            <person name="Clum A."/>
            <person name="Steindorff A."/>
            <person name="Ohm R.A."/>
            <person name="Martin F."/>
            <person name="Silar P."/>
            <person name="Natvig D.O."/>
            <person name="Lalanne C."/>
            <person name="Gautier V."/>
            <person name="Ament-Velasquez S.L."/>
            <person name="Kruys A."/>
            <person name="Hutchinson M.I."/>
            <person name="Powell A.J."/>
            <person name="Barry K."/>
            <person name="Miller A.N."/>
            <person name="Grigoriev I.V."/>
            <person name="Debuchy R."/>
            <person name="Gladieux P."/>
            <person name="Hiltunen Thoren M."/>
            <person name="Johannesson H."/>
        </authorList>
    </citation>
    <scope>NUCLEOTIDE SEQUENCE</scope>
    <source>
        <strain evidence="3">CBS 118394</strain>
    </source>
</reference>
<dbReference type="Proteomes" id="UP001283341">
    <property type="component" value="Unassembled WGS sequence"/>
</dbReference>
<feature type="compositionally biased region" description="Polar residues" evidence="1">
    <location>
        <begin position="97"/>
        <end position="115"/>
    </location>
</feature>
<protein>
    <submittedName>
        <fullName evidence="3">Uncharacterized protein</fullName>
    </submittedName>
</protein>
<dbReference type="EMBL" id="JAUEDM010000001">
    <property type="protein sequence ID" value="KAK3330088.1"/>
    <property type="molecule type" value="Genomic_DNA"/>
</dbReference>
<sequence>MAIVRFTNKSFGGCGGLLGRQVLGLSATTTTASISTATTRMKMRRGFVTLSLCSRLLSQQSRSSRFRLLGRGVTASSMSTSDKPAPPKTKTPAATPNTVLPPSSSTRPKVGSPQTLGKQLYPERLLIYHAGTGKTIFLATLKLTTVFAFAIFDLYAAPNFLMASAPLYQVAGIAICGIIPFSYVVYTTSPFVTTIHMHVPHFARSSAATLQKFAKSVPPTTRLDLSTLSLIGKPRVSSTTVGELRPVSKRLGMVNYERDTTKLNKDRKWWRFRPLGLFNVQKGNEKKTKTGWVWGQVVEAIAKREQQVVAGQAAVGKGQLGEPGGKVKVK</sequence>
<keyword evidence="4" id="KW-1185">Reference proteome</keyword>
<evidence type="ECO:0000313" key="4">
    <source>
        <dbReference type="Proteomes" id="UP001283341"/>
    </source>
</evidence>
<feature type="transmembrane region" description="Helical" evidence="2">
    <location>
        <begin position="167"/>
        <end position="186"/>
    </location>
</feature>
<proteinExistence type="predicted"/>
<accession>A0AAE0IRP6</accession>
<evidence type="ECO:0000256" key="1">
    <source>
        <dbReference type="SAM" id="MobiDB-lite"/>
    </source>
</evidence>
<feature type="transmembrane region" description="Helical" evidence="2">
    <location>
        <begin position="136"/>
        <end position="155"/>
    </location>
</feature>
<evidence type="ECO:0000256" key="2">
    <source>
        <dbReference type="SAM" id="Phobius"/>
    </source>
</evidence>
<feature type="region of interest" description="Disordered" evidence="1">
    <location>
        <begin position="73"/>
        <end position="115"/>
    </location>
</feature>
<keyword evidence="2" id="KW-0472">Membrane</keyword>
<organism evidence="3 4">
    <name type="scientific">Apodospora peruviana</name>
    <dbReference type="NCBI Taxonomy" id="516989"/>
    <lineage>
        <taxon>Eukaryota</taxon>
        <taxon>Fungi</taxon>
        <taxon>Dikarya</taxon>
        <taxon>Ascomycota</taxon>
        <taxon>Pezizomycotina</taxon>
        <taxon>Sordariomycetes</taxon>
        <taxon>Sordariomycetidae</taxon>
        <taxon>Sordariales</taxon>
        <taxon>Lasiosphaeriaceae</taxon>
        <taxon>Apodospora</taxon>
    </lineage>
</organism>
<gene>
    <name evidence="3" type="ORF">B0H66DRAFT_542746</name>
</gene>
<dbReference type="AlphaFoldDB" id="A0AAE0IRP6"/>
<evidence type="ECO:0000313" key="3">
    <source>
        <dbReference type="EMBL" id="KAK3330088.1"/>
    </source>
</evidence>
<comment type="caution">
    <text evidence="3">The sequence shown here is derived from an EMBL/GenBank/DDBJ whole genome shotgun (WGS) entry which is preliminary data.</text>
</comment>
<reference evidence="3" key="2">
    <citation type="submission" date="2023-06" db="EMBL/GenBank/DDBJ databases">
        <authorList>
            <consortium name="Lawrence Berkeley National Laboratory"/>
            <person name="Haridas S."/>
            <person name="Hensen N."/>
            <person name="Bonometti L."/>
            <person name="Westerberg I."/>
            <person name="Brannstrom I.O."/>
            <person name="Guillou S."/>
            <person name="Cros-Aarteil S."/>
            <person name="Calhoun S."/>
            <person name="Kuo A."/>
            <person name="Mondo S."/>
            <person name="Pangilinan J."/>
            <person name="Riley R."/>
            <person name="Labutti K."/>
            <person name="Andreopoulos B."/>
            <person name="Lipzen A."/>
            <person name="Chen C."/>
            <person name="Yanf M."/>
            <person name="Daum C."/>
            <person name="Ng V."/>
            <person name="Clum A."/>
            <person name="Steindorff A."/>
            <person name="Ohm R."/>
            <person name="Martin F."/>
            <person name="Silar P."/>
            <person name="Natvig D."/>
            <person name="Lalanne C."/>
            <person name="Gautier V."/>
            <person name="Ament-Velasquez S.L."/>
            <person name="Kruys A."/>
            <person name="Hutchinson M.I."/>
            <person name="Powell A.J."/>
            <person name="Barry K."/>
            <person name="Miller A.N."/>
            <person name="Grigoriev I.V."/>
            <person name="Debuchy R."/>
            <person name="Gladieux P."/>
            <person name="Thoren M.H."/>
            <person name="Johannesson H."/>
        </authorList>
    </citation>
    <scope>NUCLEOTIDE SEQUENCE</scope>
    <source>
        <strain evidence="3">CBS 118394</strain>
    </source>
</reference>